<dbReference type="Proteomes" id="UP000653454">
    <property type="component" value="Unassembled WGS sequence"/>
</dbReference>
<dbReference type="EMBL" id="CAJHNJ030000038">
    <property type="protein sequence ID" value="CAG9129461.1"/>
    <property type="molecule type" value="Genomic_DNA"/>
</dbReference>
<keyword evidence="2" id="KW-1185">Reference proteome</keyword>
<sequence length="63" mass="6880">MSLASVVISGSLDGAINAHEVPLTEPEHVALYDRISMVEHNCRANCNKSFTSDGELVSSEYKR</sequence>
<proteinExistence type="predicted"/>
<evidence type="ECO:0000313" key="2">
    <source>
        <dbReference type="Proteomes" id="UP000653454"/>
    </source>
</evidence>
<dbReference type="AlphaFoldDB" id="A0A8S4FPE9"/>
<name>A0A8S4FPE9_PLUXY</name>
<gene>
    <name evidence="1" type="ORF">PLXY2_LOCUS9526</name>
</gene>
<comment type="caution">
    <text evidence="1">The sequence shown here is derived from an EMBL/GenBank/DDBJ whole genome shotgun (WGS) entry which is preliminary data.</text>
</comment>
<protein>
    <submittedName>
        <fullName evidence="1">(diamondback moth) hypothetical protein</fullName>
    </submittedName>
</protein>
<evidence type="ECO:0000313" key="1">
    <source>
        <dbReference type="EMBL" id="CAG9129461.1"/>
    </source>
</evidence>
<reference evidence="1" key="1">
    <citation type="submission" date="2020-11" db="EMBL/GenBank/DDBJ databases">
        <authorList>
            <person name="Whiteford S."/>
        </authorList>
    </citation>
    <scope>NUCLEOTIDE SEQUENCE</scope>
</reference>
<accession>A0A8S4FPE9</accession>
<organism evidence="1 2">
    <name type="scientific">Plutella xylostella</name>
    <name type="common">Diamondback moth</name>
    <name type="synonym">Plutella maculipennis</name>
    <dbReference type="NCBI Taxonomy" id="51655"/>
    <lineage>
        <taxon>Eukaryota</taxon>
        <taxon>Metazoa</taxon>
        <taxon>Ecdysozoa</taxon>
        <taxon>Arthropoda</taxon>
        <taxon>Hexapoda</taxon>
        <taxon>Insecta</taxon>
        <taxon>Pterygota</taxon>
        <taxon>Neoptera</taxon>
        <taxon>Endopterygota</taxon>
        <taxon>Lepidoptera</taxon>
        <taxon>Glossata</taxon>
        <taxon>Ditrysia</taxon>
        <taxon>Yponomeutoidea</taxon>
        <taxon>Plutellidae</taxon>
        <taxon>Plutella</taxon>
    </lineage>
</organism>